<comment type="subunit">
    <text evidence="2">Homotetramer.</text>
</comment>
<keyword evidence="3" id="KW-0560">Oxidoreductase</keyword>
<organism evidence="5 6">
    <name type="scientific">Klebsiella oxytoca</name>
    <dbReference type="NCBI Taxonomy" id="571"/>
    <lineage>
        <taxon>Bacteria</taxon>
        <taxon>Pseudomonadati</taxon>
        <taxon>Pseudomonadota</taxon>
        <taxon>Gammaproteobacteria</taxon>
        <taxon>Enterobacterales</taxon>
        <taxon>Enterobacteriaceae</taxon>
        <taxon>Klebsiella/Raoultella group</taxon>
        <taxon>Klebsiella</taxon>
    </lineage>
</organism>
<dbReference type="FunFam" id="3.40.50.720:FF:000084">
    <property type="entry name" value="Short-chain dehydrogenase reductase"/>
    <property type="match status" value="1"/>
</dbReference>
<dbReference type="SUPFAM" id="SSF51735">
    <property type="entry name" value="NAD(P)-binding Rossmann-fold domains"/>
    <property type="match status" value="1"/>
</dbReference>
<dbReference type="InterPro" id="IPR020904">
    <property type="entry name" value="Sc_DH/Rdtase_CS"/>
</dbReference>
<evidence type="ECO:0000256" key="4">
    <source>
        <dbReference type="RuleBase" id="RU000363"/>
    </source>
</evidence>
<reference evidence="5 6" key="1">
    <citation type="submission" date="2018-05" db="EMBL/GenBank/DDBJ databases">
        <title>Freshwater and sediment microbial communities from various areas in North America, analyzing microbe dynamics in response to fracking.</title>
        <authorList>
            <person name="Lamendella R."/>
        </authorList>
    </citation>
    <scope>NUCLEOTIDE SEQUENCE [LARGE SCALE GENOMIC DNA]</scope>
    <source>
        <strain evidence="5 6">67</strain>
    </source>
</reference>
<dbReference type="GO" id="GO:0016491">
    <property type="term" value="F:oxidoreductase activity"/>
    <property type="evidence" value="ECO:0007669"/>
    <property type="project" value="UniProtKB-KW"/>
</dbReference>
<comment type="similarity">
    <text evidence="1 4">Belongs to the short-chain dehydrogenases/reductases (SDR) family.</text>
</comment>
<evidence type="ECO:0000256" key="1">
    <source>
        <dbReference type="ARBA" id="ARBA00006484"/>
    </source>
</evidence>
<dbReference type="AlphaFoldDB" id="A0A318F9W1"/>
<protein>
    <submittedName>
        <fullName evidence="5">NADP-dependent 3-hydroxy acid dehydrogenase YdfG</fullName>
    </submittedName>
</protein>
<dbReference type="InterPro" id="IPR002347">
    <property type="entry name" value="SDR_fam"/>
</dbReference>
<evidence type="ECO:0000256" key="3">
    <source>
        <dbReference type="ARBA" id="ARBA00023002"/>
    </source>
</evidence>
<gene>
    <name evidence="5" type="ORF">DET57_13055</name>
</gene>
<comment type="caution">
    <text evidence="5">The sequence shown here is derived from an EMBL/GenBank/DDBJ whole genome shotgun (WGS) entry which is preliminary data.</text>
</comment>
<dbReference type="PROSITE" id="PS00061">
    <property type="entry name" value="ADH_SHORT"/>
    <property type="match status" value="1"/>
</dbReference>
<evidence type="ECO:0000313" key="6">
    <source>
        <dbReference type="Proteomes" id="UP000247485"/>
    </source>
</evidence>
<proteinExistence type="inferred from homology"/>
<evidence type="ECO:0000256" key="2">
    <source>
        <dbReference type="ARBA" id="ARBA00011881"/>
    </source>
</evidence>
<dbReference type="InterPro" id="IPR036291">
    <property type="entry name" value="NAD(P)-bd_dom_sf"/>
</dbReference>
<sequence length="251" mass="26303">MFTSSKIALVTGAGSGIGRATAIALSNAGYFVVLAGRRLEPLLETVAAFGGGEQSMVVPTDVTSPESVAALYARIHEKCGHLDVLFNNAGTNFPGIPFEELSYEKWTAVVDVNLTGMFLCAQGAFRLMKAQTPQGGRIINNGSISAHAPRPDSAAYTATKHGVTGLTKSISLDGRKYGIACGQIDIGNAHTELSQRMSKGVKQANGEVAVEAMMDVSQVANSVVYMAGVPLDTNVQFITVMATTMPFVGRG</sequence>
<dbReference type="PRINTS" id="PR00080">
    <property type="entry name" value="SDRFAMILY"/>
</dbReference>
<dbReference type="CDD" id="cd05233">
    <property type="entry name" value="SDR_c"/>
    <property type="match status" value="1"/>
</dbReference>
<dbReference type="PRINTS" id="PR00081">
    <property type="entry name" value="GDHRDH"/>
</dbReference>
<dbReference type="Gene3D" id="3.40.50.720">
    <property type="entry name" value="NAD(P)-binding Rossmann-like Domain"/>
    <property type="match status" value="1"/>
</dbReference>
<evidence type="ECO:0000313" key="5">
    <source>
        <dbReference type="EMBL" id="PXW36481.1"/>
    </source>
</evidence>
<accession>A0A318F9W1</accession>
<dbReference type="PANTHER" id="PTHR43669:SF12">
    <property type="entry name" value="BLR5618 PROTEIN"/>
    <property type="match status" value="1"/>
</dbReference>
<dbReference type="PANTHER" id="PTHR43669">
    <property type="entry name" value="5-KETO-D-GLUCONATE 5-REDUCTASE"/>
    <property type="match status" value="1"/>
</dbReference>
<dbReference type="EMBL" id="QJJG01000030">
    <property type="protein sequence ID" value="PXW36481.1"/>
    <property type="molecule type" value="Genomic_DNA"/>
</dbReference>
<dbReference type="Proteomes" id="UP000247485">
    <property type="component" value="Unassembled WGS sequence"/>
</dbReference>
<dbReference type="Pfam" id="PF00106">
    <property type="entry name" value="adh_short"/>
    <property type="match status" value="1"/>
</dbReference>
<dbReference type="RefSeq" id="WP_110277213.1">
    <property type="nucleotide sequence ID" value="NZ_QJJG01000030.1"/>
</dbReference>
<name>A0A318F9W1_KLEOX</name>